<feature type="compositionally biased region" description="Acidic residues" evidence="5">
    <location>
        <begin position="233"/>
        <end position="251"/>
    </location>
</feature>
<dbReference type="GO" id="GO:0008270">
    <property type="term" value="F:zinc ion binding"/>
    <property type="evidence" value="ECO:0007669"/>
    <property type="project" value="UniProtKB-KW"/>
</dbReference>
<dbReference type="GO" id="GO:0007032">
    <property type="term" value="P:endosome organization"/>
    <property type="evidence" value="ECO:0007669"/>
    <property type="project" value="TreeGrafter"/>
</dbReference>
<keyword evidence="9" id="KW-1185">Reference proteome</keyword>
<dbReference type="OrthoDB" id="70570at2759"/>
<dbReference type="GO" id="GO:0005769">
    <property type="term" value="C:early endosome"/>
    <property type="evidence" value="ECO:0007669"/>
    <property type="project" value="TreeGrafter"/>
</dbReference>
<accession>A0A671VR45</accession>
<dbReference type="Gene3D" id="3.30.40.10">
    <property type="entry name" value="Zinc/RING finger domain, C3HC4 (zinc finger)"/>
    <property type="match status" value="1"/>
</dbReference>
<dbReference type="InterPro" id="IPR037871">
    <property type="entry name" value="PH_Phafin"/>
</dbReference>
<dbReference type="PANTHER" id="PTHR46280">
    <property type="entry name" value="PLECKSTRIN HOMOLOGY DOMAIN-CONTAINING FAMILY F MEMBER 2-RELATED"/>
    <property type="match status" value="1"/>
</dbReference>
<evidence type="ECO:0000256" key="4">
    <source>
        <dbReference type="PROSITE-ProRule" id="PRU00091"/>
    </source>
</evidence>
<organism evidence="8 9">
    <name type="scientific">Sparus aurata</name>
    <name type="common">Gilthead sea bream</name>
    <dbReference type="NCBI Taxonomy" id="8175"/>
    <lineage>
        <taxon>Eukaryota</taxon>
        <taxon>Metazoa</taxon>
        <taxon>Chordata</taxon>
        <taxon>Craniata</taxon>
        <taxon>Vertebrata</taxon>
        <taxon>Euteleostomi</taxon>
        <taxon>Actinopterygii</taxon>
        <taxon>Neopterygii</taxon>
        <taxon>Teleostei</taxon>
        <taxon>Neoteleostei</taxon>
        <taxon>Acanthomorphata</taxon>
        <taxon>Eupercaria</taxon>
        <taxon>Spariformes</taxon>
        <taxon>Sparidae</taxon>
        <taxon>Sparus</taxon>
    </lineage>
</organism>
<dbReference type="InterPro" id="IPR051765">
    <property type="entry name" value="PH_domain-containing_F"/>
</dbReference>
<sequence length="277" mass="32139">MVDQLAFSQENWERIHAVENSFGPSGKPLFQQGRVLIGEGRLMKQSRRGLQPKVFFLFNDVLVYGSIILKGRWHKKQQIIPLEDIQLEDLEDSATMKNQWLIRTPRKSFYVAASSYEEKRAWIEHMEDCRSRLLQSSGLRPSSTFAVTWIPDQASSICMHCSNKFTVTQRRHHCRNCGFVVCSACSKKRAIIPHIHPTKWLRVCSTCHSSLSRTEAEEMSCVRGNSTEKIGSYEDEVDGSTEEEETEEQMEDHDPSRWVDPWSIYFCLKLEHVRPRT</sequence>
<dbReference type="SMART" id="SM00064">
    <property type="entry name" value="FYVE"/>
    <property type="match status" value="1"/>
</dbReference>
<evidence type="ECO:0000256" key="1">
    <source>
        <dbReference type="ARBA" id="ARBA00022723"/>
    </source>
</evidence>
<dbReference type="InterPro" id="IPR017455">
    <property type="entry name" value="Znf_FYVE-rel"/>
</dbReference>
<evidence type="ECO:0000256" key="3">
    <source>
        <dbReference type="ARBA" id="ARBA00022833"/>
    </source>
</evidence>
<dbReference type="InterPro" id="IPR013083">
    <property type="entry name" value="Znf_RING/FYVE/PHD"/>
</dbReference>
<dbReference type="GO" id="GO:0008333">
    <property type="term" value="P:endosome to lysosome transport"/>
    <property type="evidence" value="ECO:0007669"/>
    <property type="project" value="TreeGrafter"/>
</dbReference>
<keyword evidence="2 4" id="KW-0863">Zinc-finger</keyword>
<dbReference type="InterPro" id="IPR000306">
    <property type="entry name" value="Znf_FYVE"/>
</dbReference>
<dbReference type="SUPFAM" id="SSF50729">
    <property type="entry name" value="PH domain-like"/>
    <property type="match status" value="1"/>
</dbReference>
<feature type="domain" description="FYVE-type" evidence="7">
    <location>
        <begin position="152"/>
        <end position="212"/>
    </location>
</feature>
<dbReference type="InParanoid" id="A0A671VR45"/>
<reference evidence="8" key="1">
    <citation type="submission" date="2021-04" db="EMBL/GenBank/DDBJ databases">
        <authorList>
            <consortium name="Wellcome Sanger Institute Data Sharing"/>
        </authorList>
    </citation>
    <scope>NUCLEOTIDE SEQUENCE [LARGE SCALE GENOMIC DNA]</scope>
</reference>
<dbReference type="Pfam" id="PF00169">
    <property type="entry name" value="PH"/>
    <property type="match status" value="1"/>
</dbReference>
<evidence type="ECO:0000313" key="8">
    <source>
        <dbReference type="Ensembl" id="ENSSAUP00010027031.1"/>
    </source>
</evidence>
<dbReference type="Gene3D" id="2.30.29.30">
    <property type="entry name" value="Pleckstrin-homology domain (PH domain)/Phosphotyrosine-binding domain (PTB)"/>
    <property type="match status" value="1"/>
</dbReference>
<evidence type="ECO:0000259" key="7">
    <source>
        <dbReference type="PROSITE" id="PS50178"/>
    </source>
</evidence>
<dbReference type="PROSITE" id="PS50003">
    <property type="entry name" value="PH_DOMAIN"/>
    <property type="match status" value="1"/>
</dbReference>
<keyword evidence="1" id="KW-0479">Metal-binding</keyword>
<dbReference type="PROSITE" id="PS50178">
    <property type="entry name" value="ZF_FYVE"/>
    <property type="match status" value="1"/>
</dbReference>
<dbReference type="PANTHER" id="PTHR46280:SF2">
    <property type="entry name" value="PLECKSTRIN HOMOLOGY DOMAIN-CONTAINING FAMILY F MEMBER 1"/>
    <property type="match status" value="1"/>
</dbReference>
<dbReference type="SMART" id="SM00233">
    <property type="entry name" value="PH"/>
    <property type="match status" value="1"/>
</dbReference>
<dbReference type="Proteomes" id="UP000472265">
    <property type="component" value="Chromosome 17"/>
</dbReference>
<evidence type="ECO:0000313" key="9">
    <source>
        <dbReference type="Proteomes" id="UP000472265"/>
    </source>
</evidence>
<dbReference type="OMA" id="EEQMEDH"/>
<reference evidence="8" key="3">
    <citation type="submission" date="2025-09" db="UniProtKB">
        <authorList>
            <consortium name="Ensembl"/>
        </authorList>
    </citation>
    <scope>IDENTIFICATION</scope>
</reference>
<dbReference type="InterPro" id="IPR001849">
    <property type="entry name" value="PH_domain"/>
</dbReference>
<gene>
    <name evidence="8" type="primary">PLEKHF1</name>
</gene>
<dbReference type="GO" id="GO:0035091">
    <property type="term" value="F:phosphatidylinositol binding"/>
    <property type="evidence" value="ECO:0007669"/>
    <property type="project" value="TreeGrafter"/>
</dbReference>
<evidence type="ECO:0000256" key="2">
    <source>
        <dbReference type="ARBA" id="ARBA00022771"/>
    </source>
</evidence>
<dbReference type="AlphaFoldDB" id="A0A671VR45"/>
<dbReference type="CDD" id="cd01218">
    <property type="entry name" value="PH_Phafin2-like"/>
    <property type="match status" value="1"/>
</dbReference>
<keyword evidence="3" id="KW-0862">Zinc</keyword>
<evidence type="ECO:0000259" key="6">
    <source>
        <dbReference type="PROSITE" id="PS50003"/>
    </source>
</evidence>
<reference evidence="8" key="2">
    <citation type="submission" date="2025-08" db="UniProtKB">
        <authorList>
            <consortium name="Ensembl"/>
        </authorList>
    </citation>
    <scope>IDENTIFICATION</scope>
</reference>
<dbReference type="InterPro" id="IPR011011">
    <property type="entry name" value="Znf_FYVE_PHD"/>
</dbReference>
<dbReference type="GeneTree" id="ENSGT00940000160728"/>
<evidence type="ECO:0000256" key="5">
    <source>
        <dbReference type="SAM" id="MobiDB-lite"/>
    </source>
</evidence>
<dbReference type="InterPro" id="IPR011993">
    <property type="entry name" value="PH-like_dom_sf"/>
</dbReference>
<dbReference type="Pfam" id="PF01363">
    <property type="entry name" value="FYVE"/>
    <property type="match status" value="1"/>
</dbReference>
<feature type="region of interest" description="Disordered" evidence="5">
    <location>
        <begin position="232"/>
        <end position="255"/>
    </location>
</feature>
<proteinExistence type="predicted"/>
<dbReference type="Ensembl" id="ENSSAUT00010028527.1">
    <property type="protein sequence ID" value="ENSSAUP00010027031.1"/>
    <property type="gene ID" value="ENSSAUG00010011695.1"/>
</dbReference>
<name>A0A671VR45_SPAAU</name>
<feature type="domain" description="PH" evidence="6">
    <location>
        <begin position="35"/>
        <end position="131"/>
    </location>
</feature>
<protein>
    <submittedName>
        <fullName evidence="8">Pleckstrin homology and FYVE domain containing 1</fullName>
    </submittedName>
</protein>
<dbReference type="SUPFAM" id="SSF57903">
    <property type="entry name" value="FYVE/PHD zinc finger"/>
    <property type="match status" value="1"/>
</dbReference>